<keyword evidence="1" id="KW-0812">Transmembrane</keyword>
<evidence type="ECO:0000256" key="1">
    <source>
        <dbReference type="SAM" id="Phobius"/>
    </source>
</evidence>
<keyword evidence="3" id="KW-1185">Reference proteome</keyword>
<feature type="transmembrane region" description="Helical" evidence="1">
    <location>
        <begin position="128"/>
        <end position="147"/>
    </location>
</feature>
<keyword evidence="1" id="KW-0472">Membrane</keyword>
<reference evidence="2 3" key="1">
    <citation type="submission" date="2016-07" db="EMBL/GenBank/DDBJ databases">
        <title>Revisiting the Taxonomy of the Elizabethkingia Genus based on Whole-Genome Sequencing, Optical Mapping, and MALDI-TOF.</title>
        <authorList>
            <person name="Nicholson A.C."/>
        </authorList>
    </citation>
    <scope>NUCLEOTIDE SEQUENCE [LARGE SCALE GENOMIC DNA]</scope>
    <source>
        <strain evidence="2 3">C1558</strain>
    </source>
</reference>
<organism evidence="2 3">
    <name type="scientific">Elizabethkingia ursingii</name>
    <dbReference type="NCBI Taxonomy" id="1756150"/>
    <lineage>
        <taxon>Bacteria</taxon>
        <taxon>Pseudomonadati</taxon>
        <taxon>Bacteroidota</taxon>
        <taxon>Flavobacteriia</taxon>
        <taxon>Flavobacteriales</taxon>
        <taxon>Weeksellaceae</taxon>
        <taxon>Elizabethkingia</taxon>
    </lineage>
</organism>
<feature type="transmembrane region" description="Helical" evidence="1">
    <location>
        <begin position="20"/>
        <end position="39"/>
    </location>
</feature>
<proteinExistence type="predicted"/>
<dbReference type="EMBL" id="MBDS01000012">
    <property type="protein sequence ID" value="OPB91208.1"/>
    <property type="molecule type" value="Genomic_DNA"/>
</dbReference>
<evidence type="ECO:0000313" key="2">
    <source>
        <dbReference type="EMBL" id="OPB91208.1"/>
    </source>
</evidence>
<accession>A0ABX3NA35</accession>
<feature type="transmembrane region" description="Helical" evidence="1">
    <location>
        <begin position="99"/>
        <end position="116"/>
    </location>
</feature>
<feature type="transmembrane region" description="Helical" evidence="1">
    <location>
        <begin position="46"/>
        <end position="67"/>
    </location>
</feature>
<dbReference type="Proteomes" id="UP000190016">
    <property type="component" value="Unassembled WGS sequence"/>
</dbReference>
<comment type="caution">
    <text evidence="2">The sequence shown here is derived from an EMBL/GenBank/DDBJ whole genome shotgun (WGS) entry which is preliminary data.</text>
</comment>
<gene>
    <name evidence="2" type="ORF">BB021_04430</name>
</gene>
<keyword evidence="1" id="KW-1133">Transmembrane helix</keyword>
<evidence type="ECO:0000313" key="3">
    <source>
        <dbReference type="Proteomes" id="UP000190016"/>
    </source>
</evidence>
<feature type="transmembrane region" description="Helical" evidence="1">
    <location>
        <begin position="73"/>
        <end position="92"/>
    </location>
</feature>
<name>A0ABX3NA35_9FLAO</name>
<protein>
    <submittedName>
        <fullName evidence="2">Uncharacterized protein</fullName>
    </submittedName>
</protein>
<sequence>MLLIIRARGLIQKETNSIKLLIMKILSLISILSYLLVGIPSENGSFIFVLLFFMAINSFNSILYGTFFSLENLGSTGIMLLVLGALICLNFSKNKYLKIVCYIVLCLQLIYSLSMADYSFYKVEGSNIIFIIIMPLLFVLSSYFVAFNKNIFKKKE</sequence>